<keyword evidence="1" id="KW-0596">Phosphopantetheine</keyword>
<accession>A0A939NIK6</accession>
<feature type="domain" description="AMP-dependent synthetase/ligase" evidence="3">
    <location>
        <begin position="6"/>
        <end position="107"/>
    </location>
</feature>
<gene>
    <name evidence="4" type="ORF">J4710_02620</name>
</gene>
<organism evidence="4">
    <name type="scientific">Staphylococcus xylosus</name>
    <dbReference type="NCBI Taxonomy" id="1288"/>
    <lineage>
        <taxon>Bacteria</taxon>
        <taxon>Bacillati</taxon>
        <taxon>Bacillota</taxon>
        <taxon>Bacilli</taxon>
        <taxon>Bacillales</taxon>
        <taxon>Staphylococcaceae</taxon>
        <taxon>Staphylococcus</taxon>
    </lineage>
</organism>
<dbReference type="InterPro" id="IPR000873">
    <property type="entry name" value="AMP-dep_synth/lig_dom"/>
</dbReference>
<comment type="caution">
    <text evidence="4">The sequence shown here is derived from an EMBL/GenBank/DDBJ whole genome shotgun (WGS) entry which is preliminary data.</text>
</comment>
<evidence type="ECO:0000313" key="4">
    <source>
        <dbReference type="EMBL" id="MBO1919803.1"/>
    </source>
</evidence>
<evidence type="ECO:0000256" key="2">
    <source>
        <dbReference type="ARBA" id="ARBA00022553"/>
    </source>
</evidence>
<reference evidence="4" key="1">
    <citation type="submission" date="2021-03" db="EMBL/GenBank/DDBJ databases">
        <title>Molecular epidemiology and mechanisms of colistin and carbapenem resistance in Enterobacteriaceae from clinical isolates, the environment and porcine samples in Pretoria, South Africa.</title>
        <authorList>
            <person name="Bogoshi D."/>
            <person name="Mbelle N.M."/>
            <person name="Naidoo V."/>
            <person name="Osei Sekyere J."/>
        </authorList>
    </citation>
    <scope>NUCLEOTIDE SEQUENCE</scope>
    <source>
        <strain evidence="4">ESB009</strain>
    </source>
</reference>
<dbReference type="AlphaFoldDB" id="A0A939NIK6"/>
<evidence type="ECO:0000256" key="1">
    <source>
        <dbReference type="ARBA" id="ARBA00022450"/>
    </source>
</evidence>
<sequence length="113" mass="12162">MVGASGVTTIWEEGNPSKITSLIQQHAITMIHFVPSMLGVFVDYIKSTNEVAEIASINTVLATGEALKSEQANRFNSVIGQPNDTLLIDLYGPTEASIEVTYNPLPPTQSTIL</sequence>
<dbReference type="EMBL" id="JAGETT010000010">
    <property type="protein sequence ID" value="MBO1919803.1"/>
    <property type="molecule type" value="Genomic_DNA"/>
</dbReference>
<protein>
    <submittedName>
        <fullName evidence="4">AMP-binding protein</fullName>
    </submittedName>
</protein>
<dbReference type="PANTHER" id="PTHR44845">
    <property type="entry name" value="CARRIER DOMAIN-CONTAINING PROTEIN"/>
    <property type="match status" value="1"/>
</dbReference>
<name>A0A939NIK6_STAXY</name>
<dbReference type="SUPFAM" id="SSF56801">
    <property type="entry name" value="Acetyl-CoA synthetase-like"/>
    <property type="match status" value="1"/>
</dbReference>
<dbReference type="PANTHER" id="PTHR44845:SF7">
    <property type="entry name" value="PLIPASTATIN SYNTHASE SUBUNIT D"/>
    <property type="match status" value="1"/>
</dbReference>
<dbReference type="Pfam" id="PF00501">
    <property type="entry name" value="AMP-binding"/>
    <property type="match status" value="1"/>
</dbReference>
<dbReference type="Gene3D" id="3.40.50.980">
    <property type="match status" value="1"/>
</dbReference>
<proteinExistence type="predicted"/>
<keyword evidence="2" id="KW-0597">Phosphoprotein</keyword>
<evidence type="ECO:0000259" key="3">
    <source>
        <dbReference type="Pfam" id="PF00501"/>
    </source>
</evidence>